<accession>A0ABN2S816</accession>
<comment type="caution">
    <text evidence="1">The sequence shown here is derived from an EMBL/GenBank/DDBJ whole genome shotgun (WGS) entry which is preliminary data.</text>
</comment>
<dbReference type="EMBL" id="BAAAPC010000002">
    <property type="protein sequence ID" value="GAA1982090.1"/>
    <property type="molecule type" value="Genomic_DNA"/>
</dbReference>
<protein>
    <submittedName>
        <fullName evidence="1">Uncharacterized protein</fullName>
    </submittedName>
</protein>
<name>A0ABN2S816_9ACTN</name>
<organism evidence="1 2">
    <name type="scientific">Nocardiopsis rhodophaea</name>
    <dbReference type="NCBI Taxonomy" id="280238"/>
    <lineage>
        <taxon>Bacteria</taxon>
        <taxon>Bacillati</taxon>
        <taxon>Actinomycetota</taxon>
        <taxon>Actinomycetes</taxon>
        <taxon>Streptosporangiales</taxon>
        <taxon>Nocardiopsidaceae</taxon>
        <taxon>Nocardiopsis</taxon>
    </lineage>
</organism>
<gene>
    <name evidence="1" type="ORF">GCM10009799_03940</name>
</gene>
<proteinExistence type="predicted"/>
<keyword evidence="2" id="KW-1185">Reference proteome</keyword>
<dbReference type="Proteomes" id="UP001501585">
    <property type="component" value="Unassembled WGS sequence"/>
</dbReference>
<sequence>MRCVTLSDSSATFSGMWPIRSKLRSPAPFFSIRRAESARGGPSEKGFAATGSSDSAFLTRTFAGACGATGVYVFSHRLLSCVTHILGVARGSGYSECAL</sequence>
<evidence type="ECO:0000313" key="1">
    <source>
        <dbReference type="EMBL" id="GAA1982090.1"/>
    </source>
</evidence>
<reference evidence="1 2" key="1">
    <citation type="journal article" date="2019" name="Int. J. Syst. Evol. Microbiol.">
        <title>The Global Catalogue of Microorganisms (GCM) 10K type strain sequencing project: providing services to taxonomists for standard genome sequencing and annotation.</title>
        <authorList>
            <consortium name="The Broad Institute Genomics Platform"/>
            <consortium name="The Broad Institute Genome Sequencing Center for Infectious Disease"/>
            <person name="Wu L."/>
            <person name="Ma J."/>
        </authorList>
    </citation>
    <scope>NUCLEOTIDE SEQUENCE [LARGE SCALE GENOMIC DNA]</scope>
    <source>
        <strain evidence="1 2">JCM 15313</strain>
    </source>
</reference>
<evidence type="ECO:0000313" key="2">
    <source>
        <dbReference type="Proteomes" id="UP001501585"/>
    </source>
</evidence>